<dbReference type="GO" id="GO:0006099">
    <property type="term" value="P:tricarboxylic acid cycle"/>
    <property type="evidence" value="ECO:0007669"/>
    <property type="project" value="TreeGrafter"/>
</dbReference>
<keyword evidence="12" id="KW-1185">Reference proteome</keyword>
<dbReference type="InterPro" id="IPR020373">
    <property type="entry name" value="Kgd4/YMR-31"/>
</dbReference>
<dbReference type="EMBL" id="VLTN01000004">
    <property type="protein sequence ID" value="KAA0156209.1"/>
    <property type="molecule type" value="Genomic_DNA"/>
</dbReference>
<comment type="caution">
    <text evidence="9">The sequence shown here is derived from an EMBL/GenBank/DDBJ whole genome shotgun (WGS) entry which is preliminary data.</text>
</comment>
<dbReference type="Gene3D" id="2.40.50.100">
    <property type="match status" value="1"/>
</dbReference>
<feature type="domain" description="Lipoyl-binding" evidence="8">
    <location>
        <begin position="24"/>
        <end position="99"/>
    </location>
</feature>
<evidence type="ECO:0000313" key="11">
    <source>
        <dbReference type="Proteomes" id="UP000322899"/>
    </source>
</evidence>
<dbReference type="OrthoDB" id="5391403at2759"/>
<dbReference type="CDD" id="cd06849">
    <property type="entry name" value="lipoyl_domain"/>
    <property type="match status" value="1"/>
</dbReference>
<dbReference type="InterPro" id="IPR050537">
    <property type="entry name" value="2-oxoacid_dehydrogenase"/>
</dbReference>
<evidence type="ECO:0000313" key="10">
    <source>
        <dbReference type="EMBL" id="KAA0177580.1"/>
    </source>
</evidence>
<feature type="region of interest" description="Disordered" evidence="7">
    <location>
        <begin position="106"/>
        <end position="146"/>
    </location>
</feature>
<evidence type="ECO:0000256" key="4">
    <source>
        <dbReference type="ARBA" id="ARBA00022946"/>
    </source>
</evidence>
<dbReference type="EMBL" id="VLTO01000003">
    <property type="protein sequence ID" value="KAA0177580.1"/>
    <property type="molecule type" value="Genomic_DNA"/>
</dbReference>
<dbReference type="Proteomes" id="UP000323011">
    <property type="component" value="Unassembled WGS sequence"/>
</dbReference>
<keyword evidence="4" id="KW-0809">Transit peptide</keyword>
<dbReference type="PANTHER" id="PTHR43416">
    <property type="entry name" value="DIHYDROLIPOYLLYSINE-RESIDUE SUCCINYLTRANSFERASE COMPONENT OF 2-OXOGLUTARATE DEHYDROGENASE COMPLEX, MITOCHONDRIAL-RELATED"/>
    <property type="match status" value="1"/>
</dbReference>
<dbReference type="PROSITE" id="PS00189">
    <property type="entry name" value="LIPOYL"/>
    <property type="match status" value="1"/>
</dbReference>
<dbReference type="SUPFAM" id="SSF51230">
    <property type="entry name" value="Single hybrid motif"/>
    <property type="match status" value="1"/>
</dbReference>
<organism evidence="9 12">
    <name type="scientific">Cafeteria roenbergensis</name>
    <name type="common">Marine flagellate</name>
    <dbReference type="NCBI Taxonomy" id="33653"/>
    <lineage>
        <taxon>Eukaryota</taxon>
        <taxon>Sar</taxon>
        <taxon>Stramenopiles</taxon>
        <taxon>Bigyra</taxon>
        <taxon>Opalozoa</taxon>
        <taxon>Bicosoecida</taxon>
        <taxon>Cafeteriaceae</taxon>
        <taxon>Cafeteria</taxon>
    </lineage>
</organism>
<dbReference type="GO" id="GO:0004149">
    <property type="term" value="F:dihydrolipoyllysine-residue succinyltransferase activity"/>
    <property type="evidence" value="ECO:0007669"/>
    <property type="project" value="TreeGrafter"/>
</dbReference>
<feature type="region of interest" description="Disordered" evidence="7">
    <location>
        <begin position="161"/>
        <end position="193"/>
    </location>
</feature>
<dbReference type="Proteomes" id="UP000322899">
    <property type="component" value="Unassembled WGS sequence"/>
</dbReference>
<name>A0A5A8CU17_CAFRO</name>
<evidence type="ECO:0000313" key="12">
    <source>
        <dbReference type="Proteomes" id="UP000323011"/>
    </source>
</evidence>
<dbReference type="PANTHER" id="PTHR43416:SF5">
    <property type="entry name" value="DIHYDROLIPOYLLYSINE-RESIDUE SUCCINYLTRANSFERASE COMPONENT OF 2-OXOGLUTARATE DEHYDROGENASE COMPLEX, MITOCHONDRIAL"/>
    <property type="match status" value="1"/>
</dbReference>
<gene>
    <name evidence="10" type="ORF">FNF27_00750</name>
    <name evidence="9" type="ORF">FNF29_00999</name>
</gene>
<dbReference type="OMA" id="NMRFESI"/>
<evidence type="ECO:0000256" key="1">
    <source>
        <dbReference type="ARBA" id="ARBA00004173"/>
    </source>
</evidence>
<comment type="similarity">
    <text evidence="2">Belongs to the 2-oxoacid dehydrogenase family.</text>
</comment>
<evidence type="ECO:0000256" key="5">
    <source>
        <dbReference type="ARBA" id="ARBA00023128"/>
    </source>
</evidence>
<accession>A0A5A8CU17</accession>
<evidence type="ECO:0000256" key="3">
    <source>
        <dbReference type="ARBA" id="ARBA00022823"/>
    </source>
</evidence>
<dbReference type="InterPro" id="IPR003016">
    <property type="entry name" value="2-oxoA_DH_lipoyl-BS"/>
</dbReference>
<dbReference type="Pfam" id="PF10937">
    <property type="entry name" value="Kgd4-YMR31"/>
    <property type="match status" value="1"/>
</dbReference>
<keyword evidence="3" id="KW-0450">Lipoyl</keyword>
<evidence type="ECO:0000313" key="9">
    <source>
        <dbReference type="EMBL" id="KAA0156209.1"/>
    </source>
</evidence>
<evidence type="ECO:0000256" key="7">
    <source>
        <dbReference type="SAM" id="MobiDB-lite"/>
    </source>
</evidence>
<dbReference type="InterPro" id="IPR000089">
    <property type="entry name" value="Biotin_lipoyl"/>
</dbReference>
<comment type="similarity">
    <text evidence="6">Belongs to the alpha-ketoglutarate dehydrogenase component 4 family.</text>
</comment>
<evidence type="ECO:0000256" key="2">
    <source>
        <dbReference type="ARBA" id="ARBA00007317"/>
    </source>
</evidence>
<dbReference type="InterPro" id="IPR011053">
    <property type="entry name" value="Single_hybrid_motif"/>
</dbReference>
<keyword evidence="5" id="KW-0496">Mitochondrion</keyword>
<dbReference type="AlphaFoldDB" id="A0A5A8CU17"/>
<comment type="subcellular location">
    <subcellularLocation>
        <location evidence="1">Mitochondrion</location>
    </subcellularLocation>
</comment>
<sequence>MALGAVRRAVLAARPVVQARWLALHAVKVPSLGDSVPNGSILTLTKSPGDQVAVDDVLLVIETDKVTLDVRAEVSGVLQSFSVGEGDDVDVGADLAVIDTDGTAAATPAKEAGEPAAAAAPAPPAAPAKQSPAAPAPAPSHSAGHRTPLIQFRHGKANREALASKQAGKGSPAGSSAASAAAAAGGSWDEDNYEFRPSKATQTLEDLPSMFGRPPLSATEMDAIDMGGCVV</sequence>
<dbReference type="GO" id="GO:0006103">
    <property type="term" value="P:2-oxoglutarate metabolic process"/>
    <property type="evidence" value="ECO:0007669"/>
    <property type="project" value="InterPro"/>
</dbReference>
<feature type="compositionally biased region" description="Low complexity" evidence="7">
    <location>
        <begin position="106"/>
        <end position="120"/>
    </location>
</feature>
<evidence type="ECO:0000259" key="8">
    <source>
        <dbReference type="PROSITE" id="PS50968"/>
    </source>
</evidence>
<feature type="compositionally biased region" description="Low complexity" evidence="7">
    <location>
        <begin position="163"/>
        <end position="187"/>
    </location>
</feature>
<dbReference type="GO" id="GO:0005739">
    <property type="term" value="C:mitochondrion"/>
    <property type="evidence" value="ECO:0007669"/>
    <property type="project" value="UniProtKB-SubCell"/>
</dbReference>
<proteinExistence type="inferred from homology"/>
<reference evidence="11 12" key="1">
    <citation type="submission" date="2019-07" db="EMBL/GenBank/DDBJ databases">
        <title>Genomes of Cafeteria roenbergensis.</title>
        <authorList>
            <person name="Fischer M.G."/>
            <person name="Hackl T."/>
            <person name="Roman M."/>
        </authorList>
    </citation>
    <scope>NUCLEOTIDE SEQUENCE [LARGE SCALE GENOMIC DNA]</scope>
    <source>
        <strain evidence="9 12">BVI</strain>
        <strain evidence="10 11">E4-10P</strain>
    </source>
</reference>
<evidence type="ECO:0000256" key="6">
    <source>
        <dbReference type="ARBA" id="ARBA00043970"/>
    </source>
</evidence>
<dbReference type="PROSITE" id="PS50968">
    <property type="entry name" value="BIOTINYL_LIPOYL"/>
    <property type="match status" value="1"/>
</dbReference>
<dbReference type="Pfam" id="PF00364">
    <property type="entry name" value="Biotin_lipoyl"/>
    <property type="match status" value="1"/>
</dbReference>
<protein>
    <recommendedName>
        <fullName evidence="8">Lipoyl-binding domain-containing protein</fullName>
    </recommendedName>
</protein>